<gene>
    <name evidence="1" type="ORF">D8M06_02345</name>
</gene>
<evidence type="ECO:0000313" key="2">
    <source>
        <dbReference type="Proteomes" id="UP000269301"/>
    </source>
</evidence>
<dbReference type="EMBL" id="RBZP01000001">
    <property type="protein sequence ID" value="RKQ37664.1"/>
    <property type="molecule type" value="Genomic_DNA"/>
</dbReference>
<dbReference type="GO" id="GO:0009234">
    <property type="term" value="P:menaquinone biosynthetic process"/>
    <property type="evidence" value="ECO:0007669"/>
    <property type="project" value="InterPro"/>
</dbReference>
<dbReference type="InterPro" id="IPR009920">
    <property type="entry name" value="HEPPP_synth_su1"/>
</dbReference>
<evidence type="ECO:0000313" key="1">
    <source>
        <dbReference type="EMBL" id="RKQ37664.1"/>
    </source>
</evidence>
<dbReference type="Gene3D" id="1.20.120.1450">
    <property type="match status" value="1"/>
</dbReference>
<protein>
    <submittedName>
        <fullName evidence="1">Heptaprenyl diphosphate synthase</fullName>
    </submittedName>
</protein>
<reference evidence="1 2" key="1">
    <citation type="journal article" date="2016" name="Int. J. Syst. Evol. Microbiol.">
        <title>Oceanobacillus halophilus sp. nov., a novel moderately halophilic bacterium from a hypersaline lake.</title>
        <authorList>
            <person name="Amoozegar M.A."/>
            <person name="Bagheri M."/>
            <person name="Makhdoumi A."/>
            <person name="Nikou M.M."/>
            <person name="Fazeli S.A.S."/>
            <person name="Schumann P."/>
            <person name="Sproer C."/>
            <person name="Sanchez-Porro C."/>
            <person name="Ventosa A."/>
        </authorList>
    </citation>
    <scope>NUCLEOTIDE SEQUENCE [LARGE SCALE GENOMIC DNA]</scope>
    <source>
        <strain evidence="1 2">DSM 23996</strain>
    </source>
</reference>
<proteinExistence type="predicted"/>
<keyword evidence="2" id="KW-1185">Reference proteome</keyword>
<sequence>MITSGMDIQYLIKQIEDKINHQYIEQIVGKPHIDESKLVILANLVGRHPSLSEIEKEKLVITAMLVQIALDTHEQVPTWFKPDISNKEQERNHLRVLAGDYYSGLYYLMLSEIDAFDLIRTLASAIKEINEYKMKLYYLDYNFNGEYIDIVKKIEALLIYYVADYVNDSSLNELVGEWLIINRLYNEKQNIEDHKESTLLNKWLHNNSNYTSFISHANSIIQTKTDTLNELLDVLPQQYGSLKNYLNVKLNKENQSKASIVEEG</sequence>
<comment type="caution">
    <text evidence="1">The sequence shown here is derived from an EMBL/GenBank/DDBJ whole genome shotgun (WGS) entry which is preliminary data.</text>
</comment>
<name>A0A495ADR9_9BACI</name>
<accession>A0A495ADR9</accession>
<organism evidence="1 2">
    <name type="scientific">Oceanobacillus halophilus</name>
    <dbReference type="NCBI Taxonomy" id="930130"/>
    <lineage>
        <taxon>Bacteria</taxon>
        <taxon>Bacillati</taxon>
        <taxon>Bacillota</taxon>
        <taxon>Bacilli</taxon>
        <taxon>Bacillales</taxon>
        <taxon>Bacillaceae</taxon>
        <taxon>Oceanobacillus</taxon>
    </lineage>
</organism>
<dbReference type="Proteomes" id="UP000269301">
    <property type="component" value="Unassembled WGS sequence"/>
</dbReference>
<dbReference type="AlphaFoldDB" id="A0A495ADR9"/>
<dbReference type="Pfam" id="PF07307">
    <property type="entry name" value="HEPPP_synt_1"/>
    <property type="match status" value="1"/>
</dbReference>